<name>T0HAY3_9SPHN</name>
<dbReference type="Proteomes" id="UP000015527">
    <property type="component" value="Unassembled WGS sequence"/>
</dbReference>
<gene>
    <name evidence="2" type="ORF">L284_19965</name>
</gene>
<evidence type="ECO:0000313" key="3">
    <source>
        <dbReference type="Proteomes" id="UP000015527"/>
    </source>
</evidence>
<dbReference type="Pfam" id="PF22461">
    <property type="entry name" value="SLBB_2"/>
    <property type="match status" value="2"/>
</dbReference>
<dbReference type="PATRIC" id="fig|1096930.3.peg.3925"/>
<feature type="domain" description="SLBB" evidence="1">
    <location>
        <begin position="115"/>
        <end position="198"/>
    </location>
</feature>
<dbReference type="AlphaFoldDB" id="T0HAY3"/>
<accession>T0HAY3</accession>
<dbReference type="eggNOG" id="COG1596">
    <property type="taxonomic scope" value="Bacteria"/>
</dbReference>
<dbReference type="InterPro" id="IPR054765">
    <property type="entry name" value="SLBB_dom"/>
</dbReference>
<evidence type="ECO:0000259" key="1">
    <source>
        <dbReference type="Pfam" id="PF22461"/>
    </source>
</evidence>
<dbReference type="GO" id="GO:0015159">
    <property type="term" value="F:polysaccharide transmembrane transporter activity"/>
    <property type="evidence" value="ECO:0007669"/>
    <property type="project" value="InterPro"/>
</dbReference>
<dbReference type="EMBL" id="ATHL01000134">
    <property type="protein sequence ID" value="EQB09278.1"/>
    <property type="molecule type" value="Genomic_DNA"/>
</dbReference>
<protein>
    <recommendedName>
        <fullName evidence="1">SLBB domain-containing protein</fullName>
    </recommendedName>
</protein>
<evidence type="ECO:0000313" key="2">
    <source>
        <dbReference type="EMBL" id="EQB09278.1"/>
    </source>
</evidence>
<proteinExistence type="predicted"/>
<dbReference type="PANTHER" id="PTHR33619:SF3">
    <property type="entry name" value="POLYSACCHARIDE EXPORT PROTEIN GFCE-RELATED"/>
    <property type="match status" value="1"/>
</dbReference>
<dbReference type="Gene3D" id="3.30.1950.10">
    <property type="entry name" value="wza like domain"/>
    <property type="match status" value="1"/>
</dbReference>
<comment type="caution">
    <text evidence="2">The sequence shown here is derived from an EMBL/GenBank/DDBJ whole genome shotgun (WGS) entry which is preliminary data.</text>
</comment>
<sequence>MSEVEAMIRASLRGISQNPQVMVNVQQPITNTVIVSGEVARPGRLLLQTNRETLSDVIALAGGYRGNTKDLVLRVIRRGDSTDIAINDLIETPSLDVRAYPGDRLMLINNPRTYSVLGAPGSVQQFPFARSRVSLTEALATAGGTNPTLGDPAAIFVFRYVQNEQRNEVPVVYHFNMMKTGSYFLAQRFAMKDKDVLYFGNAAANQPSKVVQLISQLFSPILTVTSAVQTVQNSNR</sequence>
<keyword evidence="3" id="KW-1185">Reference proteome</keyword>
<organism evidence="2 3">
    <name type="scientific">Novosphingobium lindaniclasticum LE124</name>
    <dbReference type="NCBI Taxonomy" id="1096930"/>
    <lineage>
        <taxon>Bacteria</taxon>
        <taxon>Pseudomonadati</taxon>
        <taxon>Pseudomonadota</taxon>
        <taxon>Alphaproteobacteria</taxon>
        <taxon>Sphingomonadales</taxon>
        <taxon>Sphingomonadaceae</taxon>
        <taxon>Novosphingobium</taxon>
    </lineage>
</organism>
<dbReference type="PANTHER" id="PTHR33619">
    <property type="entry name" value="POLYSACCHARIDE EXPORT PROTEIN GFCE-RELATED"/>
    <property type="match status" value="1"/>
</dbReference>
<dbReference type="InterPro" id="IPR049712">
    <property type="entry name" value="Poly_export"/>
</dbReference>
<dbReference type="Gene3D" id="3.10.560.10">
    <property type="entry name" value="Outer membrane lipoprotein wza domain like"/>
    <property type="match status" value="2"/>
</dbReference>
<reference evidence="2 3" key="1">
    <citation type="journal article" date="2013" name="Genome Announc.">
        <title>Genome Sequence of Novosphingobium lindaniclasticum LE124T, Isolated from a Hexachlorocyclohexane Dumpsite.</title>
        <authorList>
            <person name="Saxena A."/>
            <person name="Nayyar N."/>
            <person name="Sangwan N."/>
            <person name="Kumari R."/>
            <person name="Khurana J.P."/>
            <person name="Lal R."/>
        </authorList>
    </citation>
    <scope>NUCLEOTIDE SEQUENCE [LARGE SCALE GENOMIC DNA]</scope>
    <source>
        <strain evidence="2 3">LE124</strain>
    </source>
</reference>
<feature type="domain" description="SLBB" evidence="1">
    <location>
        <begin position="32"/>
        <end position="92"/>
    </location>
</feature>